<feature type="compositionally biased region" description="Polar residues" evidence="4">
    <location>
        <begin position="496"/>
        <end position="527"/>
    </location>
</feature>
<feature type="region of interest" description="Disordered" evidence="4">
    <location>
        <begin position="663"/>
        <end position="691"/>
    </location>
</feature>
<dbReference type="SUPFAM" id="SSF50978">
    <property type="entry name" value="WD40 repeat-like"/>
    <property type="match status" value="1"/>
</dbReference>
<reference evidence="6" key="1">
    <citation type="submission" date="2021-02" db="EMBL/GenBank/DDBJ databases">
        <authorList>
            <person name="Nowell W R."/>
        </authorList>
    </citation>
    <scope>NUCLEOTIDE SEQUENCE</scope>
    <source>
        <strain evidence="6">Ploen Becks lab</strain>
    </source>
</reference>
<feature type="compositionally biased region" description="Basic and acidic residues" evidence="4">
    <location>
        <begin position="663"/>
        <end position="672"/>
    </location>
</feature>
<feature type="domain" description="WDR59/RTC1-like RING zinc finger" evidence="5">
    <location>
        <begin position="789"/>
        <end position="836"/>
    </location>
</feature>
<feature type="region of interest" description="Disordered" evidence="4">
    <location>
        <begin position="380"/>
        <end position="401"/>
    </location>
</feature>
<dbReference type="InterPro" id="IPR015943">
    <property type="entry name" value="WD40/YVTN_repeat-like_dom_sf"/>
</dbReference>
<dbReference type="PROSITE" id="PS50082">
    <property type="entry name" value="WD_REPEATS_2"/>
    <property type="match status" value="2"/>
</dbReference>
<feature type="region of interest" description="Disordered" evidence="4">
    <location>
        <begin position="488"/>
        <end position="527"/>
    </location>
</feature>
<comment type="caution">
    <text evidence="6">The sequence shown here is derived from an EMBL/GenBank/DDBJ whole genome shotgun (WGS) entry which is preliminary data.</text>
</comment>
<feature type="repeat" description="WD" evidence="3">
    <location>
        <begin position="104"/>
        <end position="139"/>
    </location>
</feature>
<name>A0A814BZE8_9BILA</name>
<dbReference type="Proteomes" id="UP000663879">
    <property type="component" value="Unassembled WGS sequence"/>
</dbReference>
<dbReference type="Pfam" id="PF17120">
    <property type="entry name" value="zf-RING_16"/>
    <property type="match status" value="1"/>
</dbReference>
<dbReference type="PANTHER" id="PTHR46170:SF1">
    <property type="entry name" value="GATOR COMPLEX PROTEIN WDR59"/>
    <property type="match status" value="1"/>
</dbReference>
<feature type="compositionally biased region" description="Low complexity" evidence="4">
    <location>
        <begin position="382"/>
        <end position="399"/>
    </location>
</feature>
<dbReference type="SMART" id="SM00320">
    <property type="entry name" value="WD40"/>
    <property type="match status" value="3"/>
</dbReference>
<evidence type="ECO:0000256" key="4">
    <source>
        <dbReference type="SAM" id="MobiDB-lite"/>
    </source>
</evidence>
<dbReference type="InterPro" id="IPR049566">
    <property type="entry name" value="WDR59_RTC1-like_RING_Znf"/>
</dbReference>
<feature type="repeat" description="WD" evidence="3">
    <location>
        <begin position="191"/>
        <end position="227"/>
    </location>
</feature>
<evidence type="ECO:0000256" key="1">
    <source>
        <dbReference type="ARBA" id="ARBA00022574"/>
    </source>
</evidence>
<dbReference type="AlphaFoldDB" id="A0A814BZE8"/>
<gene>
    <name evidence="6" type="ORF">OXX778_LOCUS13173</name>
</gene>
<dbReference type="InterPro" id="IPR001680">
    <property type="entry name" value="WD40_rpt"/>
</dbReference>
<dbReference type="GO" id="GO:0034198">
    <property type="term" value="P:cellular response to amino acid starvation"/>
    <property type="evidence" value="ECO:0007669"/>
    <property type="project" value="TreeGrafter"/>
</dbReference>
<keyword evidence="7" id="KW-1185">Reference proteome</keyword>
<dbReference type="EMBL" id="CAJNOC010002486">
    <property type="protein sequence ID" value="CAF0936174.1"/>
    <property type="molecule type" value="Genomic_DNA"/>
</dbReference>
<dbReference type="PROSITE" id="PS00678">
    <property type="entry name" value="WD_REPEATS_1"/>
    <property type="match status" value="2"/>
</dbReference>
<dbReference type="PROSITE" id="PS50294">
    <property type="entry name" value="WD_REPEATS_REGION"/>
    <property type="match status" value="2"/>
</dbReference>
<sequence length="838" mass="96283">MKFSVNFEHKCDTYFHQTIYGDAFAIDPRNRLVLVGGYKSTSLIDLNKPEEIIQTFDISPPLKWPVTNYEWDLFSSNESERYLQTRNKIIEIINLKSPETKLTLEGHAKAINQAKWAPLNRNIIASSSNDGYIMLWDIKQSIKPEIKISSIGEIDCLAWNKSKENIIAASCNNDIKIYDLRMVNRAYKYLKSAHSKKIYSLDWSNTPSEEILLSSSKDRSIKLWNLNMLNEKFMERLIEDIPCWKSKFTPFNMSFGVIPTCQSNFTNKTFNHTLPNSQIKQDRLQKNETYLITCQITGFNEARINKIISQQYDMILDFDFYTHDELLNVVTWSRDQNLRIHGLDAQQFSLRIDFEKNLKTKNEDDLGFQSTNKQHLSALHQTTNTTNSSRKSSFSENLNGTSPNFTTYLPSRALTLNNERDSSINLAEETLFLNEYPRPNSQNLNKPQSSTISPHDFLKKNPKCYGAKFSGLPEQFILYNNEGISVSTGKQKESDGTISTLKKSRNQGNSNSNQLTTEPSKLQSSNSKNFLRKIRKRVVISDISKSLTVSRDLAEKYSIQSNSIEDLCDQNIQIAVQLDRQKIIKLWELLKIITFSDNKTNLQAFNPSFGLPWSCSTFGRSLINKLIDYYVELNDIQTVAMIISKLKINDLCLNSQRIEMKSKSSMDIKENPKNSSLSSSFEENGDDTNSSIFDNTEISEIESDELSNQCKNLGLLDPKRLKEFDSYLKTYCNLLYRWGFYNKRIEMLEFVTEKPKIIDLKYECFKRCVKCANPIDGPKCGKCNSYSIKCSLCELPVNGLALYCPACGCGGHYNHQMEWFKRHDDCASACGCRCIDYL</sequence>
<organism evidence="6 7">
    <name type="scientific">Brachionus calyciflorus</name>
    <dbReference type="NCBI Taxonomy" id="104777"/>
    <lineage>
        <taxon>Eukaryota</taxon>
        <taxon>Metazoa</taxon>
        <taxon>Spiralia</taxon>
        <taxon>Gnathifera</taxon>
        <taxon>Rotifera</taxon>
        <taxon>Eurotatoria</taxon>
        <taxon>Monogononta</taxon>
        <taxon>Pseudotrocha</taxon>
        <taxon>Ploima</taxon>
        <taxon>Brachionidae</taxon>
        <taxon>Brachionus</taxon>
    </lineage>
</organism>
<dbReference type="InterPro" id="IPR019775">
    <property type="entry name" value="WD40_repeat_CS"/>
</dbReference>
<accession>A0A814BZE8</accession>
<dbReference type="GO" id="GO:0035591">
    <property type="term" value="F:signaling adaptor activity"/>
    <property type="evidence" value="ECO:0007669"/>
    <property type="project" value="TreeGrafter"/>
</dbReference>
<dbReference type="InterPro" id="IPR049567">
    <property type="entry name" value="WDR59-like"/>
</dbReference>
<protein>
    <recommendedName>
        <fullName evidence="5">WDR59/RTC1-like RING zinc finger domain-containing protein</fullName>
    </recommendedName>
</protein>
<feature type="compositionally biased region" description="Polar residues" evidence="4">
    <location>
        <begin position="673"/>
        <end position="691"/>
    </location>
</feature>
<keyword evidence="1 3" id="KW-0853">WD repeat</keyword>
<evidence type="ECO:0000313" key="6">
    <source>
        <dbReference type="EMBL" id="CAF0936174.1"/>
    </source>
</evidence>
<dbReference type="PANTHER" id="PTHR46170">
    <property type="entry name" value="GATOR COMPLEX PROTEIN WDR59"/>
    <property type="match status" value="1"/>
</dbReference>
<evidence type="ECO:0000256" key="3">
    <source>
        <dbReference type="PROSITE-ProRule" id="PRU00221"/>
    </source>
</evidence>
<dbReference type="GO" id="GO:0035859">
    <property type="term" value="C:Seh1-associated complex"/>
    <property type="evidence" value="ECO:0007669"/>
    <property type="project" value="TreeGrafter"/>
</dbReference>
<evidence type="ECO:0000313" key="7">
    <source>
        <dbReference type="Proteomes" id="UP000663879"/>
    </source>
</evidence>
<dbReference type="GO" id="GO:0005774">
    <property type="term" value="C:vacuolar membrane"/>
    <property type="evidence" value="ECO:0007669"/>
    <property type="project" value="TreeGrafter"/>
</dbReference>
<dbReference type="GO" id="GO:1904263">
    <property type="term" value="P:positive regulation of TORC1 signaling"/>
    <property type="evidence" value="ECO:0007669"/>
    <property type="project" value="TreeGrafter"/>
</dbReference>
<dbReference type="Gene3D" id="2.130.10.10">
    <property type="entry name" value="YVTN repeat-like/Quinoprotein amine dehydrogenase"/>
    <property type="match status" value="1"/>
</dbReference>
<keyword evidence="2" id="KW-0677">Repeat</keyword>
<dbReference type="OrthoDB" id="311712at2759"/>
<evidence type="ECO:0000256" key="2">
    <source>
        <dbReference type="ARBA" id="ARBA00022737"/>
    </source>
</evidence>
<proteinExistence type="predicted"/>
<dbReference type="Pfam" id="PF00400">
    <property type="entry name" value="WD40"/>
    <property type="match status" value="2"/>
</dbReference>
<dbReference type="InterPro" id="IPR036322">
    <property type="entry name" value="WD40_repeat_dom_sf"/>
</dbReference>
<evidence type="ECO:0000259" key="5">
    <source>
        <dbReference type="Pfam" id="PF17120"/>
    </source>
</evidence>